<dbReference type="Ensembl" id="ENSCCRT00010039203.1">
    <property type="protein sequence ID" value="ENSCCRP00010035713.1"/>
    <property type="gene ID" value="ENSCCRG00010015237.1"/>
</dbReference>
<keyword evidence="3 4" id="KW-0175">Coiled coil</keyword>
<keyword evidence="2" id="KW-0597">Phosphoprotein</keyword>
<feature type="compositionally biased region" description="Low complexity" evidence="5">
    <location>
        <begin position="1044"/>
        <end position="1053"/>
    </location>
</feature>
<feature type="compositionally biased region" description="Polar residues" evidence="5">
    <location>
        <begin position="314"/>
        <end position="323"/>
    </location>
</feature>
<reference evidence="8" key="2">
    <citation type="submission" date="2025-09" db="UniProtKB">
        <authorList>
            <consortium name="Ensembl"/>
        </authorList>
    </citation>
    <scope>IDENTIFICATION</scope>
</reference>
<reference evidence="8" key="1">
    <citation type="submission" date="2025-08" db="UniProtKB">
        <authorList>
            <consortium name="Ensembl"/>
        </authorList>
    </citation>
    <scope>IDENTIFICATION</scope>
</reference>
<evidence type="ECO:0000313" key="9">
    <source>
        <dbReference type="Proteomes" id="UP000694427"/>
    </source>
</evidence>
<dbReference type="InterPro" id="IPR050989">
    <property type="entry name" value="Rap1_Ran_GAP"/>
</dbReference>
<keyword evidence="9" id="KW-1185">Reference proteome</keyword>
<evidence type="ECO:0000256" key="5">
    <source>
        <dbReference type="SAM" id="MobiDB-lite"/>
    </source>
</evidence>
<feature type="compositionally biased region" description="Basic and acidic residues" evidence="5">
    <location>
        <begin position="347"/>
        <end position="357"/>
    </location>
</feature>
<dbReference type="Pfam" id="PF02145">
    <property type="entry name" value="Rap_GAP"/>
    <property type="match status" value="2"/>
</dbReference>
<feature type="compositionally biased region" description="Basic and acidic residues" evidence="5">
    <location>
        <begin position="1254"/>
        <end position="1264"/>
    </location>
</feature>
<proteinExistence type="predicted"/>
<dbReference type="SUPFAM" id="SSF50156">
    <property type="entry name" value="PDZ domain-like"/>
    <property type="match status" value="1"/>
</dbReference>
<feature type="region of interest" description="Disordered" evidence="5">
    <location>
        <begin position="976"/>
        <end position="998"/>
    </location>
</feature>
<dbReference type="InterPro" id="IPR000331">
    <property type="entry name" value="Rap/Ran_GAP_dom"/>
</dbReference>
<feature type="region of interest" description="Disordered" evidence="5">
    <location>
        <begin position="1176"/>
        <end position="1201"/>
    </location>
</feature>
<feature type="compositionally biased region" description="Basic and acidic residues" evidence="5">
    <location>
        <begin position="1016"/>
        <end position="1027"/>
    </location>
</feature>
<evidence type="ECO:0000256" key="4">
    <source>
        <dbReference type="SAM" id="Coils"/>
    </source>
</evidence>
<dbReference type="PROSITE" id="PS50085">
    <property type="entry name" value="RAPGAP"/>
    <property type="match status" value="1"/>
</dbReference>
<feature type="region of interest" description="Disordered" evidence="5">
    <location>
        <begin position="1103"/>
        <end position="1133"/>
    </location>
</feature>
<dbReference type="PROSITE" id="PS50106">
    <property type="entry name" value="PDZ"/>
    <property type="match status" value="1"/>
</dbReference>
<feature type="region of interest" description="Disordered" evidence="5">
    <location>
        <begin position="1014"/>
        <end position="1064"/>
    </location>
</feature>
<feature type="coiled-coil region" evidence="4">
    <location>
        <begin position="1461"/>
        <end position="1509"/>
    </location>
</feature>
<dbReference type="Proteomes" id="UP000694427">
    <property type="component" value="Unplaced"/>
</dbReference>
<protein>
    <submittedName>
        <fullName evidence="8">Signal induced proliferation associated 1 like 2</fullName>
    </submittedName>
</protein>
<dbReference type="InterPro" id="IPR036034">
    <property type="entry name" value="PDZ_sf"/>
</dbReference>
<evidence type="ECO:0000256" key="1">
    <source>
        <dbReference type="ARBA" id="ARBA00022468"/>
    </source>
</evidence>
<feature type="domain" description="PDZ" evidence="7">
    <location>
        <begin position="876"/>
        <end position="952"/>
    </location>
</feature>
<dbReference type="InterPro" id="IPR001478">
    <property type="entry name" value="PDZ"/>
</dbReference>
<dbReference type="SUPFAM" id="SSF111347">
    <property type="entry name" value="Rap/Ran-GAP"/>
    <property type="match status" value="1"/>
</dbReference>
<dbReference type="Gene3D" id="3.30.1120.160">
    <property type="match status" value="1"/>
</dbReference>
<organism evidence="8 9">
    <name type="scientific">Cyprinus carpio</name>
    <name type="common">Common carp</name>
    <dbReference type="NCBI Taxonomy" id="7962"/>
    <lineage>
        <taxon>Eukaryota</taxon>
        <taxon>Metazoa</taxon>
        <taxon>Chordata</taxon>
        <taxon>Craniata</taxon>
        <taxon>Vertebrata</taxon>
        <taxon>Euteleostomi</taxon>
        <taxon>Actinopterygii</taxon>
        <taxon>Neopterygii</taxon>
        <taxon>Teleostei</taxon>
        <taxon>Ostariophysi</taxon>
        <taxon>Cypriniformes</taxon>
        <taxon>Cyprinidae</taxon>
        <taxon>Cyprininae</taxon>
        <taxon>Cyprinus</taxon>
    </lineage>
</organism>
<evidence type="ECO:0000256" key="2">
    <source>
        <dbReference type="ARBA" id="ARBA00022553"/>
    </source>
</evidence>
<keyword evidence="1" id="KW-0343">GTPase activation</keyword>
<dbReference type="InterPro" id="IPR035974">
    <property type="entry name" value="Rap/Ran-GAP_sf"/>
</dbReference>
<evidence type="ECO:0000313" key="8">
    <source>
        <dbReference type="Ensembl" id="ENSCCRP00010035713.1"/>
    </source>
</evidence>
<sequence>MQSSEELFNRKLKALNGSMGHPAGNTQGKLDGGGKTNGTPAMPKMGVRARVTDWPPKKEGWGPNYETVITAFQNGQPDQSVEITDLGEAPLEPDYSDTKYSLSDLLSRSPLKGLHPIRQRSNSDVTISDIDAEDIMDQNAVNPNTGASLHREYGSTSSIDRQGLGNDGFFTMLRGYRIDSLDHRSAPPAGFPELLRYDTTLSPSLQTAAQIARGEIVHISGYDYVDSSFLYSREREKSFMHRLKSESSETSLFRKLRTIKSENDGLRLSTEQDDRRPLSFQKCFAHYDVQSILFNISEAVANRVSLSQRKNTTTGASAASQYQVPGGGQVAGNTTGPASMFESPLGSREDLNPKENLDADEGDGKSNGLVLSCPHFRNEIGGEGERRISLSRANNATYSAGGENCSFESSLSSHCTNAGVSVLEVPRESQPIHREKVKRYIIEHIDLGAYYYHKYFYGREHQNYFGVDENLGPVAISVRREKLDDGKDKEAAQYNYRVTFRTSQLTTLRGAILEDAVPSTARHGTARGLPLKEVLEYVVPELNIQCLRLAISSPRVPEQLLKLDEQGLSFQHKVGVLYCKAGQSTEEEMYNNENAGPALDEFLDLLGQRVRLKGFTKYRAQLDNKTDSTGSHSLYTTYKDYELMFHVSTLLPYTPNNRQQVHSSDNLSRCHLHSVAVSRSKDVPPFGPPIPKGVTFPKSAVFRDFLLAKVINGENAAHKSEKFRAMATRTRQEYLKDLAENFVSTTTVDSAVKFSFITLGAKKKERVKPRKDAHLLSIGAVTWSVVARDFGQSADVECLLGISNEFIVLIEEESKNVIFNCSCRDVIGWSSGVMSIKIFYERGECVMFSAHDNCGEDIREIVQRLEMVTRGCETTEMTLRRNGLGQLGFHVNFEGIVADVEPFGYAWKAGLRQGSRLVEICKVAVATLTHEQMIDLLRTSISVKVVIIQPYEDGAPRRGCSELYRIPMVEYKNTTWHRVPTGGQPLPRGSPTQGPDRMPCQQILQHAQTAIPRSTSFDRKSVQDVEKPPISSCSKGDASQHYRSSPSNQSSSSDPGPCASTSWNQQPGYDGVSHALVNILPKLLIIVNVSLICFSVVLQQGGDKNSSHSSSNTLSSNASSSNSDEKHFGSGDLMDPEMLGLTYIKGASTDSGIDTAPCSMTPGVAGASVSRVMLQGRGVSDPGHPWTPELTEEGSTEEDHSRLYLPQSYAAALATGHAPADTSMGDLSEISSHSSVCGSVSRRQLNAAEPSCRLQDRGRDKLKDGGLQPNMSKEEYMKMMLPESPPGESGHRKASAAGSLSPRRSLYRTLSDESVCSNRKGSSYASSRSSMLDQALPNDILFSSTPPYHCTLPPRISLSQPASNLKNEFWFSDGSLADRSKFSDPGLMPLPDTATGLDWSHLVDAARAFEDQRVASFCTMTDMQRAEALQISRELTRRVAAAEGAALEAGDTSPATLTGKVNQLEVILRQLQYDLKKEKEDKAILQVEVQHLRQDNMRLQEESQTAAAQLRKFTQWFFHTIDKKP</sequence>
<evidence type="ECO:0000259" key="7">
    <source>
        <dbReference type="PROSITE" id="PS50106"/>
    </source>
</evidence>
<evidence type="ECO:0000256" key="3">
    <source>
        <dbReference type="ARBA" id="ARBA00023054"/>
    </source>
</evidence>
<dbReference type="Pfam" id="PF21022">
    <property type="entry name" value="Rap-GAP_dimer"/>
    <property type="match status" value="1"/>
</dbReference>
<dbReference type="PANTHER" id="PTHR15711">
    <property type="entry name" value="RAP GTPASE-ACTIVATING PROTEIN"/>
    <property type="match status" value="1"/>
</dbReference>
<feature type="region of interest" description="Disordered" evidence="5">
    <location>
        <begin position="314"/>
        <end position="364"/>
    </location>
</feature>
<accession>A0A8C1JPR0</accession>
<dbReference type="SMART" id="SM00228">
    <property type="entry name" value="PDZ"/>
    <property type="match status" value="1"/>
</dbReference>
<dbReference type="InterPro" id="IPR021818">
    <property type="entry name" value="SIPA1L_C"/>
</dbReference>
<evidence type="ECO:0000259" key="6">
    <source>
        <dbReference type="PROSITE" id="PS50085"/>
    </source>
</evidence>
<dbReference type="Gene3D" id="3.40.50.11210">
    <property type="entry name" value="Rap/Ran-GAP"/>
    <property type="match status" value="1"/>
</dbReference>
<dbReference type="GO" id="GO:0005737">
    <property type="term" value="C:cytoplasm"/>
    <property type="evidence" value="ECO:0007669"/>
    <property type="project" value="TreeGrafter"/>
</dbReference>
<name>A0A8C1JPR0_CYPCA</name>
<dbReference type="Pfam" id="PF00595">
    <property type="entry name" value="PDZ"/>
    <property type="match status" value="1"/>
</dbReference>
<feature type="region of interest" description="Disordered" evidence="5">
    <location>
        <begin position="1241"/>
        <end position="1303"/>
    </location>
</feature>
<feature type="region of interest" description="Disordered" evidence="5">
    <location>
        <begin position="1"/>
        <end position="45"/>
    </location>
</feature>
<dbReference type="Pfam" id="PF11881">
    <property type="entry name" value="SPAR_C"/>
    <property type="match status" value="1"/>
</dbReference>
<feature type="domain" description="Rap-GAP" evidence="6">
    <location>
        <begin position="560"/>
        <end position="738"/>
    </location>
</feature>
<dbReference type="GO" id="GO:0005096">
    <property type="term" value="F:GTPase activator activity"/>
    <property type="evidence" value="ECO:0007669"/>
    <property type="project" value="UniProtKB-KW"/>
</dbReference>
<feature type="compositionally biased region" description="Low complexity" evidence="5">
    <location>
        <begin position="1107"/>
        <end position="1122"/>
    </location>
</feature>
<dbReference type="PANTHER" id="PTHR15711:SF7">
    <property type="entry name" value="SIGNAL-INDUCED PROLIFERATION-ASSOCIATED 1-LIKE PROTEIN 2"/>
    <property type="match status" value="1"/>
</dbReference>
<dbReference type="CDD" id="cd06745">
    <property type="entry name" value="PDZ_SIPA1-like"/>
    <property type="match status" value="1"/>
</dbReference>
<dbReference type="Gene3D" id="2.30.42.10">
    <property type="match status" value="1"/>
</dbReference>
<dbReference type="GO" id="GO:0051056">
    <property type="term" value="P:regulation of small GTPase mediated signal transduction"/>
    <property type="evidence" value="ECO:0007669"/>
    <property type="project" value="InterPro"/>
</dbReference>